<evidence type="ECO:0000313" key="3">
    <source>
        <dbReference type="EMBL" id="EHY66346.1"/>
    </source>
</evidence>
<dbReference type="EMBL" id="JH604634">
    <property type="protein sequence ID" value="EHY66346.1"/>
    <property type="molecule type" value="Genomic_DNA"/>
</dbReference>
<dbReference type="GO" id="GO:0005525">
    <property type="term" value="F:GTP binding"/>
    <property type="evidence" value="ECO:0007669"/>
    <property type="project" value="TreeGrafter"/>
</dbReference>
<dbReference type="SMART" id="SM01362">
    <property type="entry name" value="DUF663"/>
    <property type="match status" value="1"/>
</dbReference>
<gene>
    <name evidence="3" type="ORF">NERG_01042</name>
</gene>
<evidence type="ECO:0000259" key="2">
    <source>
        <dbReference type="SMART" id="SM01362"/>
    </source>
</evidence>
<dbReference type="HOGENOM" id="CLU_031890_0_0_1"/>
<feature type="domain" description="Ribosome biogenesis protein BMS1/TSR1 C-terminal" evidence="2">
    <location>
        <begin position="326"/>
        <end position="607"/>
    </location>
</feature>
<sequence>MSTRKLSPGLKGQTQRERASHGLVSTIMVTSLGTHITAEDALPSIISSFRKSEQGQCAINTQKVNLGHRIESKKGLFTFFVNAPEASNIMKAKIQGADINIILVDKKINNEICDLISQTKQDNLIFLSCLRDVPSEIKKDVKKTFGKAKIYGLNEISRVLENKTVLNRKRYTRPHFFPDTIEHQEERLFKITGSVDKGFVSPQLLINGFMAGRIRQVSAHGKVLDISGLSMLTKEDLYQKKKDDEEEMTDLLTTLRIKDSQINDQPEYSDDSIGCINVEETQEEDDEEEEDSEDDSENYADLEGMAGDEDLCDVDSDDLMGYTTLEKENIKKDLVNKYKGFKGLRSINMGLHKKENCKENETLKVFRTQNLPEYYKNLSFIGSERVRRRILSKKSPIPVQTPLEIIIEISEEHMQSFESAIMSGFLSIHGLFDYEGALTVCALSFQTKETISIHDNNLVFDFGFTCTAPSSCVMGNGVEVVKCKTEGTSGTVCFVGPLILTSDKIAIYKGDRCVGSALHATRKDPILIRTVVFKGIPAKILRRSCIVSKMFHSREEVKYFKGIKLYSSMKKEGHIKRPLGESGLMKCYFFPPVKHGEKIYMELARRVFISPEN</sequence>
<proteinExistence type="predicted"/>
<name>H8ZAH8_NEMA1</name>
<feature type="region of interest" description="Disordered" evidence="1">
    <location>
        <begin position="280"/>
        <end position="311"/>
    </location>
</feature>
<dbReference type="GO" id="GO:0030688">
    <property type="term" value="C:preribosome, small subunit precursor"/>
    <property type="evidence" value="ECO:0007669"/>
    <property type="project" value="TreeGrafter"/>
</dbReference>
<organism evidence="3">
    <name type="scientific">Nematocida ausubeli (strain ATCC PRA-371 / ERTm2)</name>
    <name type="common">Nematode killer fungus</name>
    <dbReference type="NCBI Taxonomy" id="1913371"/>
    <lineage>
        <taxon>Eukaryota</taxon>
        <taxon>Fungi</taxon>
        <taxon>Fungi incertae sedis</taxon>
        <taxon>Microsporidia</taxon>
        <taxon>Nematocida</taxon>
    </lineage>
</organism>
<dbReference type="GO" id="GO:0000479">
    <property type="term" value="P:endonucleolytic cleavage of tricistronic rRNA transcript (SSU-rRNA, 5.8S rRNA, LSU-rRNA)"/>
    <property type="evidence" value="ECO:0007669"/>
    <property type="project" value="TreeGrafter"/>
</dbReference>
<dbReference type="AlphaFoldDB" id="H8ZAH8"/>
<dbReference type="Pfam" id="PF04950">
    <property type="entry name" value="RIBIOP_C"/>
    <property type="match status" value="1"/>
</dbReference>
<dbReference type="Proteomes" id="UP000005622">
    <property type="component" value="Unassembled WGS sequence"/>
</dbReference>
<dbReference type="STRING" id="944018.H8ZAH8"/>
<reference evidence="3" key="1">
    <citation type="submission" date="2011-03" db="EMBL/GenBank/DDBJ databases">
        <title>The Genome Sequence of Nematocida sp1 strain ERTm2.</title>
        <authorList>
            <consortium name="The Broad Institute Genome Sequencing Platform"/>
            <consortium name="The Broad Institute Genome Sequencing Center for Infectious Disease"/>
            <person name="Cuomo C."/>
            <person name="Troemel E."/>
            <person name="Young S.K."/>
            <person name="Zeng Q."/>
            <person name="Gargeya S."/>
            <person name="Fitzgerald M."/>
            <person name="Haas B."/>
            <person name="Abouelleil A."/>
            <person name="Alvarado L."/>
            <person name="Arachchi H.M."/>
            <person name="Berlin A."/>
            <person name="Brown A."/>
            <person name="Chapman S.B."/>
            <person name="Chen Z."/>
            <person name="Dunbar C."/>
            <person name="Freedman E."/>
            <person name="Gearin G."/>
            <person name="Gellesch M."/>
            <person name="Goldberg J."/>
            <person name="Griggs A."/>
            <person name="Gujja S."/>
            <person name="Heilman E.R."/>
            <person name="Heiman D."/>
            <person name="Howarth C."/>
            <person name="Larson L."/>
            <person name="Lui A."/>
            <person name="MacDonald P.J.P."/>
            <person name="Mehta T."/>
            <person name="Montmayeur A."/>
            <person name="Murphy C."/>
            <person name="Neiman D."/>
            <person name="Pearson M."/>
            <person name="Priest M."/>
            <person name="Roberts A."/>
            <person name="Saif S."/>
            <person name="Shea T."/>
            <person name="Shenoy N."/>
            <person name="Sisk P."/>
            <person name="Stolte C."/>
            <person name="Sykes S."/>
            <person name="White J."/>
            <person name="Yandava C."/>
            <person name="Wortman J."/>
            <person name="Nusbaum C."/>
            <person name="Birren B."/>
        </authorList>
    </citation>
    <scope>NUCLEOTIDE SEQUENCE</scope>
    <source>
        <strain evidence="3">ERTm2</strain>
    </source>
</reference>
<evidence type="ECO:0000256" key="1">
    <source>
        <dbReference type="SAM" id="MobiDB-lite"/>
    </source>
</evidence>
<dbReference type="GO" id="GO:0003924">
    <property type="term" value="F:GTPase activity"/>
    <property type="evidence" value="ECO:0007669"/>
    <property type="project" value="TreeGrafter"/>
</dbReference>
<dbReference type="InterPro" id="IPR039761">
    <property type="entry name" value="Bms1/Tsr1"/>
</dbReference>
<dbReference type="PANTHER" id="PTHR12858">
    <property type="entry name" value="RIBOSOME BIOGENESIS PROTEIN"/>
    <property type="match status" value="1"/>
</dbReference>
<accession>H8ZAH8</accession>
<dbReference type="GO" id="GO:0034511">
    <property type="term" value="F:U3 snoRNA binding"/>
    <property type="evidence" value="ECO:0007669"/>
    <property type="project" value="TreeGrafter"/>
</dbReference>
<dbReference type="InterPro" id="IPR007034">
    <property type="entry name" value="BMS1_TSR1_C"/>
</dbReference>
<dbReference type="GO" id="GO:0000462">
    <property type="term" value="P:maturation of SSU-rRNA from tricistronic rRNA transcript (SSU-rRNA, 5.8S rRNA, LSU-rRNA)"/>
    <property type="evidence" value="ECO:0007669"/>
    <property type="project" value="TreeGrafter"/>
</dbReference>
<protein>
    <recommendedName>
        <fullName evidence="2">Ribosome biogenesis protein BMS1/TSR1 C-terminal domain-containing protein</fullName>
    </recommendedName>
</protein>
<dbReference type="PANTHER" id="PTHR12858:SF1">
    <property type="entry name" value="PRE-RRNA-PROCESSING PROTEIN TSR1 HOMOLOG"/>
    <property type="match status" value="1"/>
</dbReference>